<sequence length="205" mass="23205">MAPRKLTHDPEERAFALLDSNSVRLPSDQFETILLWKPDNDKTKRVSKEVYEVHRKAAFDMHIGDINKIVVLKKMSNTRNDDNVLLGGDTHIDKILGLQRKIKNNTLRFNLGLCNMFIDILETSLLARCRSRLRKSTPPSLNKISNDIGSTNDIENAKGALTSHITTVAGNSPRKVSDNFDCWELLMDVRKLMRVKNVALHQASA</sequence>
<dbReference type="AlphaFoldDB" id="A0A4C1SE48"/>
<dbReference type="OrthoDB" id="10055784at2759"/>
<dbReference type="Proteomes" id="UP000299102">
    <property type="component" value="Unassembled WGS sequence"/>
</dbReference>
<dbReference type="EMBL" id="BGZK01003352">
    <property type="protein sequence ID" value="GBP00355.1"/>
    <property type="molecule type" value="Genomic_DNA"/>
</dbReference>
<evidence type="ECO:0000313" key="1">
    <source>
        <dbReference type="EMBL" id="GBP00355.1"/>
    </source>
</evidence>
<protein>
    <submittedName>
        <fullName evidence="1">Uncharacterized protein</fullName>
    </submittedName>
</protein>
<organism evidence="1 2">
    <name type="scientific">Eumeta variegata</name>
    <name type="common">Bagworm moth</name>
    <name type="synonym">Eumeta japonica</name>
    <dbReference type="NCBI Taxonomy" id="151549"/>
    <lineage>
        <taxon>Eukaryota</taxon>
        <taxon>Metazoa</taxon>
        <taxon>Ecdysozoa</taxon>
        <taxon>Arthropoda</taxon>
        <taxon>Hexapoda</taxon>
        <taxon>Insecta</taxon>
        <taxon>Pterygota</taxon>
        <taxon>Neoptera</taxon>
        <taxon>Endopterygota</taxon>
        <taxon>Lepidoptera</taxon>
        <taxon>Glossata</taxon>
        <taxon>Ditrysia</taxon>
        <taxon>Tineoidea</taxon>
        <taxon>Psychidae</taxon>
        <taxon>Oiketicinae</taxon>
        <taxon>Eumeta</taxon>
    </lineage>
</organism>
<accession>A0A4C1SE48</accession>
<gene>
    <name evidence="1" type="ORF">EVAR_61606_1</name>
</gene>
<keyword evidence="2" id="KW-1185">Reference proteome</keyword>
<proteinExistence type="predicted"/>
<comment type="caution">
    <text evidence="1">The sequence shown here is derived from an EMBL/GenBank/DDBJ whole genome shotgun (WGS) entry which is preliminary data.</text>
</comment>
<reference evidence="1 2" key="1">
    <citation type="journal article" date="2019" name="Commun. Biol.">
        <title>The bagworm genome reveals a unique fibroin gene that provides high tensile strength.</title>
        <authorList>
            <person name="Kono N."/>
            <person name="Nakamura H."/>
            <person name="Ohtoshi R."/>
            <person name="Tomita M."/>
            <person name="Numata K."/>
            <person name="Arakawa K."/>
        </authorList>
    </citation>
    <scope>NUCLEOTIDE SEQUENCE [LARGE SCALE GENOMIC DNA]</scope>
</reference>
<evidence type="ECO:0000313" key="2">
    <source>
        <dbReference type="Proteomes" id="UP000299102"/>
    </source>
</evidence>
<name>A0A4C1SE48_EUMVA</name>